<proteinExistence type="predicted"/>
<dbReference type="EMBL" id="CAJJDN010000146">
    <property type="protein sequence ID" value="CAD8123580.1"/>
    <property type="molecule type" value="Genomic_DNA"/>
</dbReference>
<gene>
    <name evidence="1" type="ORF">PSON_ATCC_30995.1.T1460005</name>
</gene>
<keyword evidence="2" id="KW-1185">Reference proteome</keyword>
<organism evidence="1 2">
    <name type="scientific">Paramecium sonneborni</name>
    <dbReference type="NCBI Taxonomy" id="65129"/>
    <lineage>
        <taxon>Eukaryota</taxon>
        <taxon>Sar</taxon>
        <taxon>Alveolata</taxon>
        <taxon>Ciliophora</taxon>
        <taxon>Intramacronucleata</taxon>
        <taxon>Oligohymenophorea</taxon>
        <taxon>Peniculida</taxon>
        <taxon>Parameciidae</taxon>
        <taxon>Paramecium</taxon>
    </lineage>
</organism>
<dbReference type="AlphaFoldDB" id="A0A8S1R9P4"/>
<accession>A0A8S1R9P4</accession>
<evidence type="ECO:0000313" key="2">
    <source>
        <dbReference type="Proteomes" id="UP000692954"/>
    </source>
</evidence>
<name>A0A8S1R9P4_9CILI</name>
<dbReference type="Proteomes" id="UP000692954">
    <property type="component" value="Unassembled WGS sequence"/>
</dbReference>
<evidence type="ECO:0000313" key="1">
    <source>
        <dbReference type="EMBL" id="CAD8123580.1"/>
    </source>
</evidence>
<sequence>MGKFSSKWIVGIKTINIFEIRRKLAAVRMDEDQCVVVEKGSQIRMNRIKSESLLANGKGPLVEIFEFEKSDIVNRIQFKRQIILNYDQLINKL</sequence>
<protein>
    <submittedName>
        <fullName evidence="1">Uncharacterized protein</fullName>
    </submittedName>
</protein>
<comment type="caution">
    <text evidence="1">The sequence shown here is derived from an EMBL/GenBank/DDBJ whole genome shotgun (WGS) entry which is preliminary data.</text>
</comment>
<reference evidence="1" key="1">
    <citation type="submission" date="2021-01" db="EMBL/GenBank/DDBJ databases">
        <authorList>
            <consortium name="Genoscope - CEA"/>
            <person name="William W."/>
        </authorList>
    </citation>
    <scope>NUCLEOTIDE SEQUENCE</scope>
</reference>